<gene>
    <name evidence="9" type="ORF">O4G74_09525</name>
</gene>
<feature type="transmembrane region" description="Helical" evidence="8">
    <location>
        <begin position="225"/>
        <end position="248"/>
    </location>
</feature>
<feature type="transmembrane region" description="Helical" evidence="8">
    <location>
        <begin position="122"/>
        <end position="145"/>
    </location>
</feature>
<feature type="transmembrane region" description="Helical" evidence="8">
    <location>
        <begin position="166"/>
        <end position="186"/>
    </location>
</feature>
<protein>
    <submittedName>
        <fullName evidence="9">MFS transporter</fullName>
    </submittedName>
</protein>
<comment type="caution">
    <text evidence="9">The sequence shown here is derived from an EMBL/GenBank/DDBJ whole genome shotgun (WGS) entry which is preliminary data.</text>
</comment>
<keyword evidence="3" id="KW-0813">Transport</keyword>
<feature type="transmembrane region" description="Helical" evidence="8">
    <location>
        <begin position="277"/>
        <end position="299"/>
    </location>
</feature>
<sequence>MAIVDPEAAPIAAANSPSAHDGLSRRAIYLHGSLAIPLAIYGYPLAIWLPAHYGASLGSLALVGTLLMLARFTDVFTDPLMGEISDRGRTRFGRRKPYMVLGAPCLMVSAWFLFVPPDGAGVLYLLCWLTAFFASATMIQIPFRAWGAELSADYHVRSRVTAVREFFVLGGLLLAAAVPMVVEILADGGAVAEVFGAMWRDMIGAFSGDIMNRVPSDRSALVRPVLYWLAITIIVAVPLLTLLVVTTVKEPPPAARERVPVLEGFRHMWRNGPMRRVLMIAFLVVAGESLRNAVSLFFIRDIVGIPTIGAAYFLYFVAGIAAIPFWLWMGRKVGKHRAFLGTLGFVSFVSAANLFLGYGDYFAFFCLFLMKGFAFGGLQFLPLAMLADVVDVDSARSGGRRAGAYFAVIGLSEKLAAAIFTGIALNIVGLLGYQAMGAAASAEEGVLALRLVYCLGPIALYSLAVPLIWSYPLTPERHARLRASLERRAARLAAAREAGAPSASD</sequence>
<keyword evidence="5 8" id="KW-0812">Transmembrane</keyword>
<organism evidence="9 10">
    <name type="scientific">Henriciella marina</name>
    <dbReference type="NCBI Taxonomy" id="453851"/>
    <lineage>
        <taxon>Bacteria</taxon>
        <taxon>Pseudomonadati</taxon>
        <taxon>Pseudomonadota</taxon>
        <taxon>Alphaproteobacteria</taxon>
        <taxon>Hyphomonadales</taxon>
        <taxon>Hyphomonadaceae</taxon>
        <taxon>Henriciella</taxon>
    </lineage>
</organism>
<dbReference type="PANTHER" id="PTHR11328">
    <property type="entry name" value="MAJOR FACILITATOR SUPERFAMILY DOMAIN-CONTAINING PROTEIN"/>
    <property type="match status" value="1"/>
</dbReference>
<dbReference type="Proteomes" id="UP001083770">
    <property type="component" value="Unassembled WGS sequence"/>
</dbReference>
<feature type="transmembrane region" description="Helical" evidence="8">
    <location>
        <begin position="402"/>
        <end position="427"/>
    </location>
</feature>
<evidence type="ECO:0000256" key="7">
    <source>
        <dbReference type="ARBA" id="ARBA00023136"/>
    </source>
</evidence>
<dbReference type="InterPro" id="IPR018043">
    <property type="entry name" value="Na/Gal_symport_CS"/>
</dbReference>
<dbReference type="Gene3D" id="1.20.1250.20">
    <property type="entry name" value="MFS general substrate transporter like domains"/>
    <property type="match status" value="1"/>
</dbReference>
<evidence type="ECO:0000256" key="6">
    <source>
        <dbReference type="ARBA" id="ARBA00022989"/>
    </source>
</evidence>
<dbReference type="Pfam" id="PF13347">
    <property type="entry name" value="MFS_2"/>
    <property type="match status" value="1"/>
</dbReference>
<comment type="similarity">
    <text evidence="2">Belongs to the sodium:galactoside symporter (TC 2.A.2) family.</text>
</comment>
<keyword evidence="6 8" id="KW-1133">Transmembrane helix</keyword>
<dbReference type="EMBL" id="JAPWGW010000003">
    <property type="protein sequence ID" value="MCZ4298296.1"/>
    <property type="molecule type" value="Genomic_DNA"/>
</dbReference>
<dbReference type="PANTHER" id="PTHR11328:SF24">
    <property type="entry name" value="MAJOR FACILITATOR SUPERFAMILY (MFS) PROFILE DOMAIN-CONTAINING PROTEIN"/>
    <property type="match status" value="1"/>
</dbReference>
<keyword evidence="10" id="KW-1185">Reference proteome</keyword>
<feature type="transmembrane region" description="Helical" evidence="8">
    <location>
        <begin position="305"/>
        <end position="326"/>
    </location>
</feature>
<proteinExistence type="inferred from homology"/>
<feature type="transmembrane region" description="Helical" evidence="8">
    <location>
        <begin position="338"/>
        <end position="356"/>
    </location>
</feature>
<feature type="transmembrane region" description="Helical" evidence="8">
    <location>
        <begin position="98"/>
        <end position="116"/>
    </location>
</feature>
<dbReference type="PROSITE" id="PS00872">
    <property type="entry name" value="NA_GALACTOSIDE_SYMP"/>
    <property type="match status" value="1"/>
</dbReference>
<evidence type="ECO:0000256" key="1">
    <source>
        <dbReference type="ARBA" id="ARBA00004651"/>
    </source>
</evidence>
<dbReference type="InterPro" id="IPR036259">
    <property type="entry name" value="MFS_trans_sf"/>
</dbReference>
<feature type="transmembrane region" description="Helical" evidence="8">
    <location>
        <begin position="362"/>
        <end position="390"/>
    </location>
</feature>
<keyword evidence="7 8" id="KW-0472">Membrane</keyword>
<evidence type="ECO:0000256" key="4">
    <source>
        <dbReference type="ARBA" id="ARBA00022475"/>
    </source>
</evidence>
<dbReference type="SUPFAM" id="SSF103473">
    <property type="entry name" value="MFS general substrate transporter"/>
    <property type="match status" value="1"/>
</dbReference>
<evidence type="ECO:0000256" key="3">
    <source>
        <dbReference type="ARBA" id="ARBA00022448"/>
    </source>
</evidence>
<dbReference type="InterPro" id="IPR039672">
    <property type="entry name" value="MFS_2"/>
</dbReference>
<reference evidence="9" key="1">
    <citation type="submission" date="2022-12" db="EMBL/GenBank/DDBJ databases">
        <title>Bacterial isolates from different developmental stages of Nematostella vectensis.</title>
        <authorList>
            <person name="Fraune S."/>
        </authorList>
    </citation>
    <scope>NUCLEOTIDE SEQUENCE</scope>
    <source>
        <strain evidence="9">G21632-S1</strain>
    </source>
</reference>
<evidence type="ECO:0000256" key="2">
    <source>
        <dbReference type="ARBA" id="ARBA00009617"/>
    </source>
</evidence>
<dbReference type="RefSeq" id="WP_269402374.1">
    <property type="nucleotide sequence ID" value="NZ_JAPWGW010000003.1"/>
</dbReference>
<keyword evidence="4" id="KW-1003">Cell membrane</keyword>
<evidence type="ECO:0000256" key="8">
    <source>
        <dbReference type="SAM" id="Phobius"/>
    </source>
</evidence>
<feature type="transmembrane region" description="Helical" evidence="8">
    <location>
        <begin position="447"/>
        <end position="471"/>
    </location>
</feature>
<evidence type="ECO:0000313" key="9">
    <source>
        <dbReference type="EMBL" id="MCZ4298296.1"/>
    </source>
</evidence>
<evidence type="ECO:0000256" key="5">
    <source>
        <dbReference type="ARBA" id="ARBA00022692"/>
    </source>
</evidence>
<feature type="transmembrane region" description="Helical" evidence="8">
    <location>
        <begin position="28"/>
        <end position="49"/>
    </location>
</feature>
<comment type="subcellular location">
    <subcellularLocation>
        <location evidence="1">Cell membrane</location>
        <topology evidence="1">Multi-pass membrane protein</topology>
    </subcellularLocation>
</comment>
<accession>A0ABT4LVA8</accession>
<feature type="transmembrane region" description="Helical" evidence="8">
    <location>
        <begin position="55"/>
        <end position="77"/>
    </location>
</feature>
<name>A0ABT4LVA8_9PROT</name>
<evidence type="ECO:0000313" key="10">
    <source>
        <dbReference type="Proteomes" id="UP001083770"/>
    </source>
</evidence>